<dbReference type="RefSeq" id="WP_130097740.1">
    <property type="nucleotide sequence ID" value="NZ_RCYA01000004.1"/>
</dbReference>
<organism evidence="1 2">
    <name type="scientific">Citrobacter amalonaticus</name>
    <dbReference type="NCBI Taxonomy" id="35703"/>
    <lineage>
        <taxon>Bacteria</taxon>
        <taxon>Pseudomonadati</taxon>
        <taxon>Pseudomonadota</taxon>
        <taxon>Gammaproteobacteria</taxon>
        <taxon>Enterobacterales</taxon>
        <taxon>Enterobacteriaceae</taxon>
        <taxon>Citrobacter</taxon>
    </lineage>
</organism>
<accession>A0ABY0HWX8</accession>
<dbReference type="Proteomes" id="UP000292985">
    <property type="component" value="Unassembled WGS sequence"/>
</dbReference>
<reference evidence="1 2" key="1">
    <citation type="journal article" date="2019" name="Science, e1252229">
        <title>Invertible promoters mediate bacterial phase variation, antibiotic resistance, and host adaptation in the gut.</title>
        <authorList>
            <person name="Jiang X."/>
            <person name="Hall A.B."/>
            <person name="Arthur T.D."/>
            <person name="Plichta D.R."/>
            <person name="Covington C.T."/>
            <person name="Poyet M."/>
            <person name="Crothers J."/>
            <person name="Moses P.L."/>
            <person name="Tolonen A.C."/>
            <person name="Vlamakis H."/>
            <person name="Alm E.J."/>
            <person name="Xavier R.J."/>
        </authorList>
    </citation>
    <scope>NUCLEOTIDE SEQUENCE [LARGE SCALE GENOMIC DNA]</scope>
    <source>
        <strain evidence="2">ca_0067</strain>
    </source>
</reference>
<sequence>MAYGMMLRDSSGRIFATPDTPCMHFAKKMSFSHTGVAKIHDTGISASLRVVCYTRLNSMVPLHTTQYVSGSTWVIRTRASGNVAGTFYIFTNDIPKSAGGWGMEMYDKTGRRVYSTSARPLQNKFVALNKDSKRKVDVSHATATIAVPQQYWWRSFSPAYILNLEAPCAYGNVIELGNMGAGLTATFPHNTPYLPNGNTVNYINASLYD</sequence>
<keyword evidence="2" id="KW-1185">Reference proteome</keyword>
<name>A0ABY0HWX8_CITAM</name>
<evidence type="ECO:0000313" key="1">
    <source>
        <dbReference type="EMBL" id="RYT43779.1"/>
    </source>
</evidence>
<proteinExistence type="predicted"/>
<gene>
    <name evidence="1" type="ORF">EAJ18_11945</name>
</gene>
<dbReference type="EMBL" id="RCYA01000004">
    <property type="protein sequence ID" value="RYT43779.1"/>
    <property type="molecule type" value="Genomic_DNA"/>
</dbReference>
<evidence type="ECO:0000313" key="2">
    <source>
        <dbReference type="Proteomes" id="UP000292985"/>
    </source>
</evidence>
<comment type="caution">
    <text evidence="1">The sequence shown here is derived from an EMBL/GenBank/DDBJ whole genome shotgun (WGS) entry which is preliminary data.</text>
</comment>
<protein>
    <submittedName>
        <fullName evidence="1">Uncharacterized protein</fullName>
    </submittedName>
</protein>